<evidence type="ECO:0000313" key="1">
    <source>
        <dbReference type="EMBL" id="AKD28125.1"/>
    </source>
</evidence>
<organism evidence="1">
    <name type="scientific">Glypta fumiferanae</name>
    <dbReference type="NCBI Taxonomy" id="389681"/>
    <lineage>
        <taxon>Eukaryota</taxon>
        <taxon>Metazoa</taxon>
        <taxon>Ecdysozoa</taxon>
        <taxon>Arthropoda</taxon>
        <taxon>Hexapoda</taxon>
        <taxon>Insecta</taxon>
        <taxon>Pterygota</taxon>
        <taxon>Neoptera</taxon>
        <taxon>Endopterygota</taxon>
        <taxon>Hymenoptera</taxon>
        <taxon>Apocrita</taxon>
        <taxon>Ichneumonoidea</taxon>
        <taxon>Ichneumonidae</taxon>
        <taxon>Banchinae</taxon>
        <taxon>Glypta</taxon>
    </lineage>
</organism>
<proteinExistence type="predicted"/>
<dbReference type="EMBL" id="KP706802">
    <property type="protein sequence ID" value="AKD28125.1"/>
    <property type="molecule type" value="Genomic_DNA"/>
</dbReference>
<sequence length="58" mass="6723">MGLIGFVLTTRIERVHAGLEISTGSVRMTRWRVWQPNSIPHHLIFILYFHTALSDYAL</sequence>
<dbReference type="AlphaFoldDB" id="A0A0F6Q8X0"/>
<name>A0A0F6Q8X0_9HYME</name>
<accession>A0A0F6Q8X0</accession>
<reference evidence="1" key="1">
    <citation type="journal article" date="2015" name="J. Virol.">
        <title>Genomic and Proteomic Analyses Indicate that Banchine and Campoplegine Polydnaviruses Have Similar, if Not Identical, Viral Ancestors.</title>
        <authorList>
            <person name="Beliveau C."/>
            <person name="Cohen A."/>
            <person name="Stewart D."/>
            <person name="Periquet G."/>
            <person name="Djoumad A."/>
            <person name="Kuhn L."/>
            <person name="Stoltz D."/>
            <person name="Volkoff A.-N."/>
            <person name="Herniou E."/>
            <person name="Drezen J.-M."/>
            <person name="Cusson M."/>
        </authorList>
    </citation>
    <scope>NUCLEOTIDE SEQUENCE</scope>
</reference>
<protein>
    <submittedName>
        <fullName evidence="1">Uncharacterized protein</fullName>
    </submittedName>
</protein>